<dbReference type="CDD" id="cd09024">
    <property type="entry name" value="Aldose_epim_lacX"/>
    <property type="match status" value="1"/>
</dbReference>
<evidence type="ECO:0000313" key="1">
    <source>
        <dbReference type="EMBL" id="ACZ01802.1"/>
    </source>
</evidence>
<dbReference type="OrthoDB" id="9795355at2"/>
<proteinExistence type="predicted"/>
<dbReference type="GeneID" id="29674106"/>
<evidence type="ECO:0000313" key="2">
    <source>
        <dbReference type="Proteomes" id="UP000002072"/>
    </source>
</evidence>
<dbReference type="SUPFAM" id="SSF74650">
    <property type="entry name" value="Galactose mutarotase-like"/>
    <property type="match status" value="1"/>
</dbReference>
<dbReference type="PANTHER" id="PTHR11122:SF13">
    <property type="entry name" value="GLUCOSE-6-PHOSPHATE 1-EPIMERASE"/>
    <property type="match status" value="1"/>
</dbReference>
<organism evidence="1 2">
    <name type="scientific">Streptobacillus moniliformis (strain ATCC 14647 / DSM 12112 / NCTC 10651 / 9901)</name>
    <dbReference type="NCBI Taxonomy" id="519441"/>
    <lineage>
        <taxon>Bacteria</taxon>
        <taxon>Fusobacteriati</taxon>
        <taxon>Fusobacteriota</taxon>
        <taxon>Fusobacteriia</taxon>
        <taxon>Fusobacteriales</taxon>
        <taxon>Leptotrichiaceae</taxon>
        <taxon>Streptobacillus</taxon>
    </lineage>
</organism>
<gene>
    <name evidence="1" type="ordered locus">Smon_1357</name>
</gene>
<accession>D1AVP2</accession>
<dbReference type="GO" id="GO:0030246">
    <property type="term" value="F:carbohydrate binding"/>
    <property type="evidence" value="ECO:0007669"/>
    <property type="project" value="InterPro"/>
</dbReference>
<keyword evidence="2" id="KW-1185">Reference proteome</keyword>
<dbReference type="STRING" id="519441.Smon_1357"/>
<dbReference type="RefSeq" id="WP_012859348.1">
    <property type="nucleotide sequence ID" value="NC_013515.1"/>
</dbReference>
<dbReference type="GO" id="GO:0016853">
    <property type="term" value="F:isomerase activity"/>
    <property type="evidence" value="ECO:0007669"/>
    <property type="project" value="InterPro"/>
</dbReference>
<dbReference type="EMBL" id="CP001779">
    <property type="protein sequence ID" value="ACZ01802.1"/>
    <property type="molecule type" value="Genomic_DNA"/>
</dbReference>
<protein>
    <submittedName>
        <fullName evidence="1">Aldose 1-epimerase</fullName>
    </submittedName>
</protein>
<dbReference type="InterPro" id="IPR008183">
    <property type="entry name" value="Aldose_1/G6P_1-epimerase"/>
</dbReference>
<dbReference type="InterPro" id="IPR014718">
    <property type="entry name" value="GH-type_carb-bd"/>
</dbReference>
<dbReference type="Pfam" id="PF01263">
    <property type="entry name" value="Aldose_epim"/>
    <property type="match status" value="1"/>
</dbReference>
<dbReference type="InterPro" id="IPR037481">
    <property type="entry name" value="LacX"/>
</dbReference>
<dbReference type="Proteomes" id="UP000002072">
    <property type="component" value="Chromosome"/>
</dbReference>
<name>D1AVP2_STRM9</name>
<dbReference type="Gene3D" id="2.70.98.10">
    <property type="match status" value="1"/>
</dbReference>
<dbReference type="GO" id="GO:0005975">
    <property type="term" value="P:carbohydrate metabolic process"/>
    <property type="evidence" value="ECO:0007669"/>
    <property type="project" value="InterPro"/>
</dbReference>
<dbReference type="KEGG" id="smf:Smon_1357"/>
<sequence>MIVLKKDLMELKIEEFGAEVKSFNINKEEFFWNRKDYWAKTSPILFPFVGGLREGTYEYKGKKYIISTRHGFARDNIFQIVEQGESLVKLMYSSDEESLKKYPFEFELYVTYELVENGFILKYLVKNKKDEEMYFSIGAHPAFLINNNYEKDAYLEFEKEEKSLKYHLDETGFFRKEKVEFNLVDNKIINITEENFKNDAIVFKNTNSSSVYLKSRSTNKEVKLTFENFPYIAFWKMSNAPFVCIEPWFGITDIIGASKDITLKEGIQKLEPRGEFRAKLVFEFKRGN</sequence>
<dbReference type="eggNOG" id="COG2017">
    <property type="taxonomic scope" value="Bacteria"/>
</dbReference>
<dbReference type="AlphaFoldDB" id="D1AVP2"/>
<dbReference type="PANTHER" id="PTHR11122">
    <property type="entry name" value="APOSPORY-ASSOCIATED PROTEIN C-RELATED"/>
    <property type="match status" value="1"/>
</dbReference>
<dbReference type="InterPro" id="IPR011013">
    <property type="entry name" value="Gal_mutarotase_sf_dom"/>
</dbReference>
<dbReference type="HOGENOM" id="CLU_057834_1_0_0"/>
<reference evidence="1 2" key="1">
    <citation type="journal article" date="2009" name="Stand. Genomic Sci.">
        <title>Complete genome sequence of Streptobacillus moniliformis type strain (9901T).</title>
        <authorList>
            <person name="Nolan M."/>
            <person name="Gronow S."/>
            <person name="Lapidus A."/>
            <person name="Ivanova N."/>
            <person name="Copeland A."/>
            <person name="Lucas S."/>
            <person name="Del Rio T.G."/>
            <person name="Chen F."/>
            <person name="Tice H."/>
            <person name="Pitluck S."/>
            <person name="Cheng J.F."/>
            <person name="Sims D."/>
            <person name="Meincke L."/>
            <person name="Bruce D."/>
            <person name="Goodwin L."/>
            <person name="Brettin T."/>
            <person name="Han C."/>
            <person name="Detter J.C."/>
            <person name="Ovchinikova G."/>
            <person name="Pati A."/>
            <person name="Mavromatis K."/>
            <person name="Mikhailova N."/>
            <person name="Chen A."/>
            <person name="Palaniappan K."/>
            <person name="Land M."/>
            <person name="Hauser L."/>
            <person name="Chang Y.J."/>
            <person name="Jeffries C.D."/>
            <person name="Rohde M."/>
            <person name="Sproer C."/>
            <person name="Goker M."/>
            <person name="Bristow J."/>
            <person name="Eisen J.A."/>
            <person name="Markowitz V."/>
            <person name="Hugenholtz P."/>
            <person name="Kyrpides N.C."/>
            <person name="Klenk H.P."/>
            <person name="Chain P."/>
        </authorList>
    </citation>
    <scope>NUCLEOTIDE SEQUENCE [LARGE SCALE GENOMIC DNA]</scope>
    <source>
        <strain evidence="2">ATCC 14647 / DSM 12112 / NCTC 10651 / 9901</strain>
    </source>
</reference>